<dbReference type="PANTHER" id="PTHR48001">
    <property type="entry name" value="OLFACTORY RECEPTOR"/>
    <property type="match status" value="1"/>
</dbReference>
<dbReference type="GO" id="GO:0004930">
    <property type="term" value="F:G protein-coupled receptor activity"/>
    <property type="evidence" value="ECO:0007669"/>
    <property type="project" value="UniProtKB-KW"/>
</dbReference>
<proteinExistence type="predicted"/>
<keyword evidence="3" id="KW-0472">Membrane</keyword>
<organism evidence="4 5">
    <name type="scientific">Ovis ammon polii</name>
    <dbReference type="NCBI Taxonomy" id="230172"/>
    <lineage>
        <taxon>Eukaryota</taxon>
        <taxon>Metazoa</taxon>
        <taxon>Chordata</taxon>
        <taxon>Craniata</taxon>
        <taxon>Vertebrata</taxon>
        <taxon>Euteleostomi</taxon>
        <taxon>Mammalia</taxon>
        <taxon>Eutheria</taxon>
        <taxon>Laurasiatheria</taxon>
        <taxon>Artiodactyla</taxon>
        <taxon>Ruminantia</taxon>
        <taxon>Pecora</taxon>
        <taxon>Bovidae</taxon>
        <taxon>Caprinae</taxon>
        <taxon>Ovis</taxon>
    </lineage>
</organism>
<dbReference type="SUPFAM" id="SSF81321">
    <property type="entry name" value="Family A G protein-coupled receptor-like"/>
    <property type="match status" value="1"/>
</dbReference>
<feature type="transmembrane region" description="Helical" evidence="3">
    <location>
        <begin position="69"/>
        <end position="90"/>
    </location>
</feature>
<keyword evidence="3" id="KW-0812">Transmembrane</keyword>
<sequence length="95" mass="10140">MYSTFSTLDSGNHSTEKHLLLLGFSDGPSLQSVLFVLILLCCLLTLMGDLAPATGGASLHMRLHTPMSCFLCHLTLVDAGFTTSMVPPLLVNLCS</sequence>
<evidence type="ECO:0000256" key="2">
    <source>
        <dbReference type="ARBA" id="ARBA00023170"/>
    </source>
</evidence>
<protein>
    <submittedName>
        <fullName evidence="4">Uncharacterized protein</fullName>
    </submittedName>
</protein>
<name>A0AAD4TST2_OVIAM</name>
<evidence type="ECO:0000256" key="1">
    <source>
        <dbReference type="ARBA" id="ARBA00023040"/>
    </source>
</evidence>
<dbReference type="Proteomes" id="UP001214576">
    <property type="component" value="Unassembled WGS sequence"/>
</dbReference>
<dbReference type="EMBL" id="JAKZEL010000024">
    <property type="protein sequence ID" value="KAI4530975.1"/>
    <property type="molecule type" value="Genomic_DNA"/>
</dbReference>
<keyword evidence="1" id="KW-0297">G-protein coupled receptor</keyword>
<evidence type="ECO:0000313" key="4">
    <source>
        <dbReference type="EMBL" id="KAI4530975.1"/>
    </source>
</evidence>
<keyword evidence="2" id="KW-0675">Receptor</keyword>
<dbReference type="AlphaFoldDB" id="A0AAD4TST2"/>
<feature type="transmembrane region" description="Helical" evidence="3">
    <location>
        <begin position="29"/>
        <end position="48"/>
    </location>
</feature>
<evidence type="ECO:0000256" key="3">
    <source>
        <dbReference type="SAM" id="Phobius"/>
    </source>
</evidence>
<evidence type="ECO:0000313" key="5">
    <source>
        <dbReference type="Proteomes" id="UP001214576"/>
    </source>
</evidence>
<accession>A0AAD4TST2</accession>
<reference evidence="4" key="1">
    <citation type="submission" date="2022-03" db="EMBL/GenBank/DDBJ databases">
        <title>Genomic analyses of argali, domestic sheep and their hybrids provide insights into chromosomal evolution, heterosis and genetic basis of agronomic traits.</title>
        <authorList>
            <person name="Li M."/>
        </authorList>
    </citation>
    <scope>NUCLEOTIDE SEQUENCE</scope>
    <source>
        <strain evidence="4">CAU-MHL-2022a</strain>
        <tissue evidence="4">Skin</tissue>
    </source>
</reference>
<comment type="caution">
    <text evidence="4">The sequence shown here is derived from an EMBL/GenBank/DDBJ whole genome shotgun (WGS) entry which is preliminary data.</text>
</comment>
<keyword evidence="1" id="KW-0807">Transducer</keyword>
<keyword evidence="5" id="KW-1185">Reference proteome</keyword>
<keyword evidence="3" id="KW-1133">Transmembrane helix</keyword>
<gene>
    <name evidence="4" type="ORF">MG293_018833</name>
</gene>